<dbReference type="GeneID" id="8350188"/>
<evidence type="ECO:0000313" key="4">
    <source>
        <dbReference type="WBParaSite" id="Smp_132990.1"/>
    </source>
</evidence>
<dbReference type="Proteomes" id="UP000008854">
    <property type="component" value="Unassembled WGS sequence"/>
</dbReference>
<dbReference type="PhylomeDB" id="G4LYY5"/>
<dbReference type="STRING" id="6183.G4LYY5"/>
<protein>
    <submittedName>
        <fullName evidence="4">Splicing factor, arginine/serine-rich 2,rnap C-term interacting protein, putative</fullName>
    </submittedName>
</protein>
<feature type="compositionally biased region" description="Polar residues" evidence="1">
    <location>
        <begin position="12"/>
        <end position="32"/>
    </location>
</feature>
<dbReference type="PANTHER" id="PTHR12618">
    <property type="entry name" value="PHD AND RING FINGER DOMAIN-CONTAINING PROTEIN 1"/>
    <property type="match status" value="1"/>
</dbReference>
<accession>G4LYY5</accession>
<evidence type="ECO:0000313" key="3">
    <source>
        <dbReference type="Proteomes" id="UP000008854"/>
    </source>
</evidence>
<dbReference type="InterPro" id="IPR047157">
    <property type="entry name" value="PHRF1/Atg35"/>
</dbReference>
<keyword evidence="3" id="KW-1185">Reference proteome</keyword>
<evidence type="ECO:0000259" key="2">
    <source>
        <dbReference type="Pfam" id="PF23030"/>
    </source>
</evidence>
<dbReference type="OrthoDB" id="1935339at2759"/>
<evidence type="ECO:0000256" key="1">
    <source>
        <dbReference type="SAM" id="MobiDB-lite"/>
    </source>
</evidence>
<dbReference type="RefSeq" id="XP_018646462.1">
    <property type="nucleotide sequence ID" value="XM_018789086.1"/>
</dbReference>
<name>G4LYY5_SCHMA</name>
<dbReference type="InterPro" id="IPR057031">
    <property type="entry name" value="SFR19-like_C"/>
</dbReference>
<dbReference type="AlphaFoldDB" id="G4LYY5"/>
<dbReference type="eggNOG" id="KOG0825">
    <property type="taxonomic scope" value="Eukaryota"/>
</dbReference>
<dbReference type="PANTHER" id="PTHR12618:SF20">
    <property type="entry name" value="PHD AND RING FINGER DOMAIN-CONTAINING PROTEIN 1"/>
    <property type="match status" value="1"/>
</dbReference>
<dbReference type="KEGG" id="smm:Smp_132990"/>
<reference evidence="4" key="2">
    <citation type="submission" date="2018-12" db="UniProtKB">
        <authorList>
            <consortium name="WormBaseParasite"/>
        </authorList>
    </citation>
    <scope>IDENTIFICATION</scope>
    <source>
        <strain evidence="4">Puerto Rican</strain>
    </source>
</reference>
<feature type="compositionally biased region" description="Low complexity" evidence="1">
    <location>
        <begin position="44"/>
        <end position="59"/>
    </location>
</feature>
<reference evidence="3" key="1">
    <citation type="journal article" date="2012" name="PLoS Negl. Trop. Dis.">
        <title>A systematically improved high quality genome and transcriptome of the human blood fluke Schistosoma mansoni.</title>
        <authorList>
            <person name="Protasio A.V."/>
            <person name="Tsai I.J."/>
            <person name="Babbage A."/>
            <person name="Nichol S."/>
            <person name="Hunt M."/>
            <person name="Aslett M.A."/>
            <person name="De Silva N."/>
            <person name="Velarde G.S."/>
            <person name="Anderson T.J."/>
            <person name="Clark R.C."/>
            <person name="Davidson C."/>
            <person name="Dillon G.P."/>
            <person name="Holroyd N.E."/>
            <person name="LoVerde P.T."/>
            <person name="Lloyd C."/>
            <person name="McQuillan J."/>
            <person name="Oliveira G."/>
            <person name="Otto T.D."/>
            <person name="Parker-Manuel S.J."/>
            <person name="Quail M.A."/>
            <person name="Wilson R.A."/>
            <person name="Zerlotini A."/>
            <person name="Dunne D.W."/>
            <person name="Berriman M."/>
        </authorList>
    </citation>
    <scope>NUCLEOTIDE SEQUENCE [LARGE SCALE GENOMIC DNA]</scope>
    <source>
        <strain evidence="3">Puerto Rican</strain>
    </source>
</reference>
<dbReference type="CTD" id="8350188"/>
<organism evidence="3 4">
    <name type="scientific">Schistosoma mansoni</name>
    <name type="common">Blood fluke</name>
    <dbReference type="NCBI Taxonomy" id="6183"/>
    <lineage>
        <taxon>Eukaryota</taxon>
        <taxon>Metazoa</taxon>
        <taxon>Spiralia</taxon>
        <taxon>Lophotrochozoa</taxon>
        <taxon>Platyhelminthes</taxon>
        <taxon>Trematoda</taxon>
        <taxon>Digenea</taxon>
        <taxon>Strigeidida</taxon>
        <taxon>Schistosomatoidea</taxon>
        <taxon>Schistosomatidae</taxon>
        <taxon>Schistosoma</taxon>
    </lineage>
</organism>
<dbReference type="Pfam" id="PF23030">
    <property type="entry name" value="SCAF11-like_C"/>
    <property type="match status" value="1"/>
</dbReference>
<proteinExistence type="predicted"/>
<dbReference type="HOGENOM" id="CLU_1047036_0_0_1"/>
<dbReference type="WBParaSite" id="Smp_132990.1">
    <property type="protein sequence ID" value="Smp_132990.1"/>
    <property type="gene ID" value="Smp_132990"/>
</dbReference>
<feature type="domain" description="SFR19-like C-terminal" evidence="2">
    <location>
        <begin position="146"/>
        <end position="229"/>
    </location>
</feature>
<sequence>MHVTAVIGGPVTRNTEIYPNSSHGEMWSQSGTPPRHPRVADHLPSPSSRSRSPAKSRSSVNEKRVTRFSMNQTFHVKQRKQHNELSSTTSTLLHSLVLPPLREVINPFSSNGICDKIKPNGACGENKNESRKHFGEKRILEVLAERKRYDFFSRSEWQERIGLEIKLVLKPARSPRRINEEDYKDIMKKAVSKISRSGTSLSNTEKTSTYVRLYIEKYRRMHKMKAQETTKTTGVYHGIDNFLNNSKYADAIGLSPGLNDKTFIVR</sequence>
<feature type="region of interest" description="Disordered" evidence="1">
    <location>
        <begin position="1"/>
        <end position="70"/>
    </location>
</feature>
<dbReference type="InParanoid" id="G4LYY5"/>